<evidence type="ECO:0000313" key="2">
    <source>
        <dbReference type="EMBL" id="CAN82855.1"/>
    </source>
</evidence>
<dbReference type="EMBL" id="AM446904">
    <property type="protein sequence ID" value="CAN82855.1"/>
    <property type="molecule type" value="Genomic_DNA"/>
</dbReference>
<feature type="compositionally biased region" description="Polar residues" evidence="1">
    <location>
        <begin position="83"/>
        <end position="95"/>
    </location>
</feature>
<protein>
    <submittedName>
        <fullName evidence="2">Uncharacterized protein</fullName>
    </submittedName>
</protein>
<feature type="region of interest" description="Disordered" evidence="1">
    <location>
        <begin position="42"/>
        <end position="95"/>
    </location>
</feature>
<evidence type="ECO:0000256" key="1">
    <source>
        <dbReference type="SAM" id="MobiDB-lite"/>
    </source>
</evidence>
<reference evidence="2" key="1">
    <citation type="journal article" date="2007" name="PLoS ONE">
        <title>The first genome sequence of an elite grapevine cultivar (Pinot noir Vitis vinifera L.): coping with a highly heterozygous genome.</title>
        <authorList>
            <person name="Velasco R."/>
            <person name="Zharkikh A."/>
            <person name="Troggio M."/>
            <person name="Cartwright D.A."/>
            <person name="Cestaro A."/>
            <person name="Pruss D."/>
            <person name="Pindo M."/>
            <person name="FitzGerald L.M."/>
            <person name="Vezzulli S."/>
            <person name="Reid J."/>
            <person name="Malacarne G."/>
            <person name="Iliev D."/>
            <person name="Coppola G."/>
            <person name="Wardell B."/>
            <person name="Micheletti D."/>
            <person name="Macalma T."/>
            <person name="Facci M."/>
            <person name="Mitchell J.T."/>
            <person name="Perazzolli M."/>
            <person name="Eldredge G."/>
            <person name="Gatto P."/>
            <person name="Oyzerski R."/>
            <person name="Moretto M."/>
            <person name="Gutin N."/>
            <person name="Stefanini M."/>
            <person name="Chen Y."/>
            <person name="Segala C."/>
            <person name="Davenport C."/>
            <person name="Dematte L."/>
            <person name="Mraz A."/>
            <person name="Battilana J."/>
            <person name="Stormo K."/>
            <person name="Costa F."/>
            <person name="Tao Q."/>
            <person name="Si-Ammour A."/>
            <person name="Harkins T."/>
            <person name="Lackey A."/>
            <person name="Perbost C."/>
            <person name="Taillon B."/>
            <person name="Stella A."/>
            <person name="Solovyev V."/>
            <person name="Fawcett J.A."/>
            <person name="Sterck L."/>
            <person name="Vandepoele K."/>
            <person name="Grando S.M."/>
            <person name="Toppo S."/>
            <person name="Moser C."/>
            <person name="Lanchbury J."/>
            <person name="Bogden R."/>
            <person name="Skolnick M."/>
            <person name="Sgaramella V."/>
            <person name="Bhatnagar S.K."/>
            <person name="Fontana P."/>
            <person name="Gutin A."/>
            <person name="Van de Peer Y."/>
            <person name="Salamini F."/>
            <person name="Viola R."/>
        </authorList>
    </citation>
    <scope>NUCLEOTIDE SEQUENCE</scope>
</reference>
<proteinExistence type="predicted"/>
<dbReference type="AlphaFoldDB" id="A5B534"/>
<organism evidence="2">
    <name type="scientific">Vitis vinifera</name>
    <name type="common">Grape</name>
    <dbReference type="NCBI Taxonomy" id="29760"/>
    <lineage>
        <taxon>Eukaryota</taxon>
        <taxon>Viridiplantae</taxon>
        <taxon>Streptophyta</taxon>
        <taxon>Embryophyta</taxon>
        <taxon>Tracheophyta</taxon>
        <taxon>Spermatophyta</taxon>
        <taxon>Magnoliopsida</taxon>
        <taxon>eudicotyledons</taxon>
        <taxon>Gunneridae</taxon>
        <taxon>Pentapetalae</taxon>
        <taxon>rosids</taxon>
        <taxon>Vitales</taxon>
        <taxon>Vitaceae</taxon>
        <taxon>Viteae</taxon>
        <taxon>Vitis</taxon>
    </lineage>
</organism>
<name>A5B534_VITVI</name>
<accession>A5B534</accession>
<sequence length="95" mass="10138">MEQEKAPANAPFSSKSFANERSSCFKGALARLILIARSHPSANLGTQKSAPYDGKSGSKDHLFDDVDTGNPIMGDPTREMQKNMPSSTGQAPAQN</sequence>
<gene>
    <name evidence="2" type="ORF">VITISV_008528</name>
</gene>